<feature type="region of interest" description="Disordered" evidence="1">
    <location>
        <begin position="42"/>
        <end position="102"/>
    </location>
</feature>
<evidence type="ECO:0000256" key="1">
    <source>
        <dbReference type="SAM" id="MobiDB-lite"/>
    </source>
</evidence>
<sequence>MRQNRVGPPLWWHIRDIVSAPPIQAVDSISDEPFMMIWTRKIQTSKSRPSCPPSLKPPPPRAANEAAHPRNIPLSRPSKNLPLRNPPNPTLSASSSRIRTNN</sequence>
<keyword evidence="2" id="KW-1185">Reference proteome</keyword>
<proteinExistence type="predicted"/>
<reference evidence="3" key="1">
    <citation type="submission" date="2025-08" db="UniProtKB">
        <authorList>
            <consortium name="RefSeq"/>
        </authorList>
    </citation>
    <scope>IDENTIFICATION</scope>
</reference>
<evidence type="ECO:0000313" key="3">
    <source>
        <dbReference type="RefSeq" id="XP_008472196.1"/>
    </source>
</evidence>
<dbReference type="PaxDb" id="121845-A0A1S3D1B9"/>
<dbReference type="GeneID" id="103509361"/>
<evidence type="ECO:0000313" key="2">
    <source>
        <dbReference type="Proteomes" id="UP000079169"/>
    </source>
</evidence>
<organism evidence="2 3">
    <name type="scientific">Diaphorina citri</name>
    <name type="common">Asian citrus psyllid</name>
    <dbReference type="NCBI Taxonomy" id="121845"/>
    <lineage>
        <taxon>Eukaryota</taxon>
        <taxon>Metazoa</taxon>
        <taxon>Ecdysozoa</taxon>
        <taxon>Arthropoda</taxon>
        <taxon>Hexapoda</taxon>
        <taxon>Insecta</taxon>
        <taxon>Pterygota</taxon>
        <taxon>Neoptera</taxon>
        <taxon>Paraneoptera</taxon>
        <taxon>Hemiptera</taxon>
        <taxon>Sternorrhyncha</taxon>
        <taxon>Psylloidea</taxon>
        <taxon>Psyllidae</taxon>
        <taxon>Diaphorininae</taxon>
        <taxon>Diaphorina</taxon>
    </lineage>
</organism>
<dbReference type="Proteomes" id="UP000079169">
    <property type="component" value="Unplaced"/>
</dbReference>
<protein>
    <submittedName>
        <fullName evidence="3">Uncharacterized protein LOC103509361</fullName>
    </submittedName>
</protein>
<dbReference type="RefSeq" id="XP_008472196.1">
    <property type="nucleotide sequence ID" value="XM_008473974.3"/>
</dbReference>
<dbReference type="AlphaFoldDB" id="A0A1S3D1B9"/>
<dbReference type="KEGG" id="dci:103509361"/>
<gene>
    <name evidence="3" type="primary">LOC103509361</name>
</gene>
<accession>A0A1S3D1B9</accession>
<feature type="compositionally biased region" description="Pro residues" evidence="1">
    <location>
        <begin position="50"/>
        <end position="61"/>
    </location>
</feature>
<feature type="compositionally biased region" description="Polar residues" evidence="1">
    <location>
        <begin position="92"/>
        <end position="102"/>
    </location>
</feature>
<name>A0A1S3D1B9_DIACI</name>